<keyword evidence="1" id="KW-0732">Signal</keyword>
<sequence length="361" mass="39255">MNSLRLNILLLLVASSVELAAQSSPQAWVRETDVTTGQMYDITLPSNLGGPFVPTLAISQAGNTFQLYARGTAWDTKVYLLDTKLIRAYSPAAAFAIDTEDPYVRGDVASGRYVKRTRADRPYSMRIEVSGLVPGSSNQAEKFVYFTTHGTNYDKTTYSGLNKTEYVIHQGENVGNGTINMSSLFHELTETQATKACGEMKFTMVRYAADGIPDTIIAQPKIEVWPVASASVEGITSNQVFIDKIPLVIFHYNDAYPDSRTYAQIYPGPAALGTVGTIVATTEHKMGSHYNPSSGAEPITVPMTLALGVSNLSTYTPKDGIYTIEIITETPFFGRAPERLAVVSFEVDAVISSRGKLSTAE</sequence>
<dbReference type="AlphaFoldDB" id="A0A366H3G9"/>
<dbReference type="EMBL" id="QNRR01000017">
    <property type="protein sequence ID" value="RBP36392.1"/>
    <property type="molecule type" value="Genomic_DNA"/>
</dbReference>
<proteinExistence type="predicted"/>
<accession>A0A366H3G9</accession>
<evidence type="ECO:0000313" key="3">
    <source>
        <dbReference type="Proteomes" id="UP000253426"/>
    </source>
</evidence>
<evidence type="ECO:0000256" key="1">
    <source>
        <dbReference type="SAM" id="SignalP"/>
    </source>
</evidence>
<organism evidence="2 3">
    <name type="scientific">Roseimicrobium gellanilyticum</name>
    <dbReference type="NCBI Taxonomy" id="748857"/>
    <lineage>
        <taxon>Bacteria</taxon>
        <taxon>Pseudomonadati</taxon>
        <taxon>Verrucomicrobiota</taxon>
        <taxon>Verrucomicrobiia</taxon>
        <taxon>Verrucomicrobiales</taxon>
        <taxon>Verrucomicrobiaceae</taxon>
        <taxon>Roseimicrobium</taxon>
    </lineage>
</organism>
<name>A0A366H3G9_9BACT</name>
<keyword evidence="3" id="KW-1185">Reference proteome</keyword>
<dbReference type="OrthoDB" id="179852at2"/>
<feature type="chain" id="PRO_5016818414" evidence="1">
    <location>
        <begin position="21"/>
        <end position="361"/>
    </location>
</feature>
<gene>
    <name evidence="2" type="ORF">DES53_117103</name>
</gene>
<dbReference type="RefSeq" id="WP_113961984.1">
    <property type="nucleotide sequence ID" value="NZ_QNRR01000017.1"/>
</dbReference>
<evidence type="ECO:0000313" key="2">
    <source>
        <dbReference type="EMBL" id="RBP36392.1"/>
    </source>
</evidence>
<comment type="caution">
    <text evidence="2">The sequence shown here is derived from an EMBL/GenBank/DDBJ whole genome shotgun (WGS) entry which is preliminary data.</text>
</comment>
<feature type="signal peptide" evidence="1">
    <location>
        <begin position="1"/>
        <end position="20"/>
    </location>
</feature>
<dbReference type="Proteomes" id="UP000253426">
    <property type="component" value="Unassembled WGS sequence"/>
</dbReference>
<protein>
    <submittedName>
        <fullName evidence="2">Uncharacterized protein</fullName>
    </submittedName>
</protein>
<reference evidence="2 3" key="1">
    <citation type="submission" date="2018-06" db="EMBL/GenBank/DDBJ databases">
        <title>Genomic Encyclopedia of Type Strains, Phase IV (KMG-IV): sequencing the most valuable type-strain genomes for metagenomic binning, comparative biology and taxonomic classification.</title>
        <authorList>
            <person name="Goeker M."/>
        </authorList>
    </citation>
    <scope>NUCLEOTIDE SEQUENCE [LARGE SCALE GENOMIC DNA]</scope>
    <source>
        <strain evidence="2 3">DSM 25532</strain>
    </source>
</reference>